<reference evidence="1" key="1">
    <citation type="journal article" date="2020" name="Stud. Mycol.">
        <title>101 Dothideomycetes genomes: a test case for predicting lifestyles and emergence of pathogens.</title>
        <authorList>
            <person name="Haridas S."/>
            <person name="Albert R."/>
            <person name="Binder M."/>
            <person name="Bloem J."/>
            <person name="Labutti K."/>
            <person name="Salamov A."/>
            <person name="Andreopoulos B."/>
            <person name="Baker S."/>
            <person name="Barry K."/>
            <person name="Bills G."/>
            <person name="Bluhm B."/>
            <person name="Cannon C."/>
            <person name="Castanera R."/>
            <person name="Culley D."/>
            <person name="Daum C."/>
            <person name="Ezra D."/>
            <person name="Gonzalez J."/>
            <person name="Henrissat B."/>
            <person name="Kuo A."/>
            <person name="Liang C."/>
            <person name="Lipzen A."/>
            <person name="Lutzoni F."/>
            <person name="Magnuson J."/>
            <person name="Mondo S."/>
            <person name="Nolan M."/>
            <person name="Ohm R."/>
            <person name="Pangilinan J."/>
            <person name="Park H.-J."/>
            <person name="Ramirez L."/>
            <person name="Alfaro M."/>
            <person name="Sun H."/>
            <person name="Tritt A."/>
            <person name="Yoshinaga Y."/>
            <person name="Zwiers L.-H."/>
            <person name="Turgeon B."/>
            <person name="Goodwin S."/>
            <person name="Spatafora J."/>
            <person name="Crous P."/>
            <person name="Grigoriev I."/>
        </authorList>
    </citation>
    <scope>NUCLEOTIDE SEQUENCE</scope>
    <source>
        <strain evidence="1">CBS 122681</strain>
    </source>
</reference>
<dbReference type="AlphaFoldDB" id="A0A6A6T6W4"/>
<gene>
    <name evidence="1" type="ORF">K491DRAFT_716923</name>
</gene>
<accession>A0A6A6T6W4</accession>
<dbReference type="Proteomes" id="UP000799324">
    <property type="component" value="Unassembled WGS sequence"/>
</dbReference>
<name>A0A6A6T6W4_9PLEO</name>
<proteinExistence type="predicted"/>
<organism evidence="1 2">
    <name type="scientific">Lophiostoma macrostomum CBS 122681</name>
    <dbReference type="NCBI Taxonomy" id="1314788"/>
    <lineage>
        <taxon>Eukaryota</taxon>
        <taxon>Fungi</taxon>
        <taxon>Dikarya</taxon>
        <taxon>Ascomycota</taxon>
        <taxon>Pezizomycotina</taxon>
        <taxon>Dothideomycetes</taxon>
        <taxon>Pleosporomycetidae</taxon>
        <taxon>Pleosporales</taxon>
        <taxon>Lophiostomataceae</taxon>
        <taxon>Lophiostoma</taxon>
    </lineage>
</organism>
<dbReference type="EMBL" id="MU004360">
    <property type="protein sequence ID" value="KAF2654673.1"/>
    <property type="molecule type" value="Genomic_DNA"/>
</dbReference>
<sequence length="190" mass="21539">MSDRKESLQYLTEAEDHEDVGEFLVMIPDTVPACYIKPNAPGASRWQGEEGQRLVAYYDNPLAKDNVIDPATVHYRPIPTSALRGFTQHRIEIIATRFPEASKCSHLLKDGRCMDADNRCYISHLESTHPGVAGADARKKWAEEYGRELEDIFVWPQYWTGARKGVGIKCNDLAELAICIEGWKELERNS</sequence>
<evidence type="ECO:0000313" key="2">
    <source>
        <dbReference type="Proteomes" id="UP000799324"/>
    </source>
</evidence>
<protein>
    <submittedName>
        <fullName evidence="1">Uncharacterized protein</fullName>
    </submittedName>
</protein>
<keyword evidence="2" id="KW-1185">Reference proteome</keyword>
<evidence type="ECO:0000313" key="1">
    <source>
        <dbReference type="EMBL" id="KAF2654673.1"/>
    </source>
</evidence>